<dbReference type="InterPro" id="IPR010001">
    <property type="entry name" value="BofA"/>
</dbReference>
<sequence>MDPRIVIALLFGALMVYIVVTSLAQPVGWAKPVLIRAFGGLVLLKVYDLAAVHLGWLPIGFNLVSAVVAGILGVPGFAALIAIRYGISGM</sequence>
<gene>
    <name evidence="2" type="ORF">BXT84_01100</name>
</gene>
<feature type="transmembrane region" description="Helical" evidence="1">
    <location>
        <begin position="34"/>
        <end position="56"/>
    </location>
</feature>
<evidence type="ECO:0000313" key="2">
    <source>
        <dbReference type="EMBL" id="AUW92726.1"/>
    </source>
</evidence>
<dbReference type="Pfam" id="PF07441">
    <property type="entry name" value="BofA"/>
    <property type="match status" value="1"/>
</dbReference>
<accession>A0ABN5GW43</accession>
<feature type="transmembrane region" description="Helical" evidence="1">
    <location>
        <begin position="63"/>
        <end position="87"/>
    </location>
</feature>
<keyword evidence="3" id="KW-1185">Reference proteome</keyword>
<keyword evidence="1" id="KW-0812">Transmembrane</keyword>
<proteinExistence type="predicted"/>
<dbReference type="EMBL" id="CP019454">
    <property type="protein sequence ID" value="AUW92726.1"/>
    <property type="molecule type" value="Genomic_DNA"/>
</dbReference>
<evidence type="ECO:0000256" key="1">
    <source>
        <dbReference type="SAM" id="Phobius"/>
    </source>
</evidence>
<evidence type="ECO:0008006" key="4">
    <source>
        <dbReference type="Google" id="ProtNLM"/>
    </source>
</evidence>
<organism evidence="2 3">
    <name type="scientific">Sulfobacillus thermotolerans</name>
    <dbReference type="NCBI Taxonomy" id="338644"/>
    <lineage>
        <taxon>Bacteria</taxon>
        <taxon>Bacillati</taxon>
        <taxon>Bacillota</taxon>
        <taxon>Clostridia</taxon>
        <taxon>Eubacteriales</taxon>
        <taxon>Clostridiales Family XVII. Incertae Sedis</taxon>
        <taxon>Sulfobacillus</taxon>
    </lineage>
</organism>
<reference evidence="2 3" key="1">
    <citation type="journal article" date="2019" name="Sci. Rep.">
        <title>Sulfobacillus thermotolerans: new insights into resistance and metabolic capacities of acidophilic chemolithotrophs.</title>
        <authorList>
            <person name="Panyushkina A.E."/>
            <person name="Babenko V.V."/>
            <person name="Nikitina A.S."/>
            <person name="Selezneva O.V."/>
            <person name="Tsaplina I.A."/>
            <person name="Letarova M.A."/>
            <person name="Kostryukova E.S."/>
            <person name="Letarov A.V."/>
        </authorList>
    </citation>
    <scope>NUCLEOTIDE SEQUENCE [LARGE SCALE GENOMIC DNA]</scope>
    <source>
        <strain evidence="2 3">Kr1</strain>
    </source>
</reference>
<keyword evidence="1" id="KW-0472">Membrane</keyword>
<protein>
    <recommendedName>
        <fullName evidence="4">SigmaK-factor processing regulatory BofA</fullName>
    </recommendedName>
</protein>
<dbReference type="Proteomes" id="UP000325292">
    <property type="component" value="Chromosome"/>
</dbReference>
<evidence type="ECO:0000313" key="3">
    <source>
        <dbReference type="Proteomes" id="UP000325292"/>
    </source>
</evidence>
<keyword evidence="1" id="KW-1133">Transmembrane helix</keyword>
<name>A0ABN5GW43_9FIRM</name>